<evidence type="ECO:0000259" key="8">
    <source>
        <dbReference type="PROSITE" id="PS50811"/>
    </source>
</evidence>
<dbReference type="FunFam" id="2.20.25.80:FF:000009">
    <property type="entry name" value="WRKY transcription factor 53"/>
    <property type="match status" value="1"/>
</dbReference>
<dbReference type="OrthoDB" id="1888929at2759"/>
<dbReference type="Pfam" id="PF03106">
    <property type="entry name" value="WRKY"/>
    <property type="match status" value="1"/>
</dbReference>
<evidence type="ECO:0000256" key="7">
    <source>
        <dbReference type="SAM" id="MobiDB-lite"/>
    </source>
</evidence>
<dbReference type="InterPro" id="IPR044810">
    <property type="entry name" value="WRKY_plant"/>
</dbReference>
<evidence type="ECO:0000256" key="1">
    <source>
        <dbReference type="ARBA" id="ARBA00004123"/>
    </source>
</evidence>
<dbReference type="GO" id="GO:0005634">
    <property type="term" value="C:nucleus"/>
    <property type="evidence" value="ECO:0007669"/>
    <property type="project" value="UniProtKB-SubCell"/>
</dbReference>
<keyword evidence="3" id="KW-0238">DNA-binding</keyword>
<dbReference type="SUPFAM" id="SSF118290">
    <property type="entry name" value="WRKY DNA-binding domain"/>
    <property type="match status" value="1"/>
</dbReference>
<evidence type="ECO:0000256" key="6">
    <source>
        <dbReference type="ARBA" id="ARBA00060850"/>
    </source>
</evidence>
<evidence type="ECO:0000256" key="2">
    <source>
        <dbReference type="ARBA" id="ARBA00023015"/>
    </source>
</evidence>
<dbReference type="AlphaFoldDB" id="A0A445AC12"/>
<comment type="caution">
    <text evidence="9">The sequence shown here is derived from an EMBL/GenBank/DDBJ whole genome shotgun (WGS) entry which is preliminary data.</text>
</comment>
<dbReference type="PANTHER" id="PTHR32096:SF133">
    <property type="entry name" value="WRKY TRANSCRIPTION FACTOR 41-RELATED"/>
    <property type="match status" value="1"/>
</dbReference>
<dbReference type="EMBL" id="SDMP01000012">
    <property type="protein sequence ID" value="RYR24034.1"/>
    <property type="molecule type" value="Genomic_DNA"/>
</dbReference>
<evidence type="ECO:0000313" key="9">
    <source>
        <dbReference type="EMBL" id="RYR24034.1"/>
    </source>
</evidence>
<dbReference type="GO" id="GO:0009751">
    <property type="term" value="P:response to salicylic acid"/>
    <property type="evidence" value="ECO:0007669"/>
    <property type="project" value="UniProtKB-ARBA"/>
</dbReference>
<dbReference type="STRING" id="3818.A0A445AC12"/>
<dbReference type="GO" id="GO:0003700">
    <property type="term" value="F:DNA-binding transcription factor activity"/>
    <property type="evidence" value="ECO:0007669"/>
    <property type="project" value="InterPro"/>
</dbReference>
<organism evidence="9 10">
    <name type="scientific">Arachis hypogaea</name>
    <name type="common">Peanut</name>
    <dbReference type="NCBI Taxonomy" id="3818"/>
    <lineage>
        <taxon>Eukaryota</taxon>
        <taxon>Viridiplantae</taxon>
        <taxon>Streptophyta</taxon>
        <taxon>Embryophyta</taxon>
        <taxon>Tracheophyta</taxon>
        <taxon>Spermatophyta</taxon>
        <taxon>Magnoliopsida</taxon>
        <taxon>eudicotyledons</taxon>
        <taxon>Gunneridae</taxon>
        <taxon>Pentapetalae</taxon>
        <taxon>rosids</taxon>
        <taxon>fabids</taxon>
        <taxon>Fabales</taxon>
        <taxon>Fabaceae</taxon>
        <taxon>Papilionoideae</taxon>
        <taxon>50 kb inversion clade</taxon>
        <taxon>dalbergioids sensu lato</taxon>
        <taxon>Dalbergieae</taxon>
        <taxon>Pterocarpus clade</taxon>
        <taxon>Arachis</taxon>
    </lineage>
</organism>
<dbReference type="InterPro" id="IPR003657">
    <property type="entry name" value="WRKY_dom"/>
</dbReference>
<keyword evidence="2" id="KW-0805">Transcription regulation</keyword>
<dbReference type="InterPro" id="IPR036576">
    <property type="entry name" value="WRKY_dom_sf"/>
</dbReference>
<reference evidence="9 10" key="1">
    <citation type="submission" date="2019-01" db="EMBL/GenBank/DDBJ databases">
        <title>Sequencing of cultivated peanut Arachis hypogaea provides insights into genome evolution and oil improvement.</title>
        <authorList>
            <person name="Chen X."/>
        </authorList>
    </citation>
    <scope>NUCLEOTIDE SEQUENCE [LARGE SCALE GENOMIC DNA]</scope>
    <source>
        <strain evidence="10">cv. Fuhuasheng</strain>
        <tissue evidence="9">Leaves</tissue>
    </source>
</reference>
<feature type="domain" description="WRKY" evidence="8">
    <location>
        <begin position="128"/>
        <end position="186"/>
    </location>
</feature>
<dbReference type="GO" id="GO:0000976">
    <property type="term" value="F:transcription cis-regulatory region binding"/>
    <property type="evidence" value="ECO:0007669"/>
    <property type="project" value="TreeGrafter"/>
</dbReference>
<name>A0A445AC12_ARAHY</name>
<protein>
    <recommendedName>
        <fullName evidence="8">WRKY domain-containing protein</fullName>
    </recommendedName>
</protein>
<dbReference type="GO" id="GO:0010150">
    <property type="term" value="P:leaf senescence"/>
    <property type="evidence" value="ECO:0007669"/>
    <property type="project" value="UniProtKB-ARBA"/>
</dbReference>
<keyword evidence="4" id="KW-0804">Transcription</keyword>
<dbReference type="Proteomes" id="UP000289738">
    <property type="component" value="Chromosome B02"/>
</dbReference>
<dbReference type="GO" id="GO:0010193">
    <property type="term" value="P:response to ozone"/>
    <property type="evidence" value="ECO:0007669"/>
    <property type="project" value="UniProtKB-ARBA"/>
</dbReference>
<dbReference type="SMART" id="SM00774">
    <property type="entry name" value="WRKY"/>
    <property type="match status" value="1"/>
</dbReference>
<comment type="subcellular location">
    <subcellularLocation>
        <location evidence="1">Nucleus</location>
    </subcellularLocation>
</comment>
<evidence type="ECO:0000256" key="3">
    <source>
        <dbReference type="ARBA" id="ARBA00023125"/>
    </source>
</evidence>
<sequence length="361" mass="40505">MEQVSIVGELMQGKELAKKLFDHLNSPSPSLSSSSSSSSSSSHESNEALIEKILSTYEKALTMLNNTNFMKDSSHCSSSSLANGSTKSEVLDKEDVAKHKQVSKKRKTMSMWTKQVRVCLGTELDGSMEDGHSWRKYGQKDILGAKFPRGYFRCTHRHVQGCLATKQVQKSDEDPNVLEITYKGRHTCIQVSHHSKKPTISKPNMALLLEEQTKNHQPTQKEMKTEQPHETILTFGTSQELEVKLDDFDFDFDPDTKENIFSSLCFTSPSIVSENDEDNNKMFSYIESFSPEFISPTTNSESNNIFHFNDGLGLCVQTSDSDFSDNVSAPTSSVSNSSIEGLDFHSFDEKVDFDNYYSINS</sequence>
<dbReference type="PROSITE" id="PS50811">
    <property type="entry name" value="WRKY"/>
    <property type="match status" value="1"/>
</dbReference>
<evidence type="ECO:0000313" key="10">
    <source>
        <dbReference type="Proteomes" id="UP000289738"/>
    </source>
</evidence>
<evidence type="ECO:0000256" key="5">
    <source>
        <dbReference type="ARBA" id="ARBA00023242"/>
    </source>
</evidence>
<proteinExistence type="inferred from homology"/>
<comment type="similarity">
    <text evidence="6">Belongs to the WRKY group III family.</text>
</comment>
<dbReference type="GO" id="GO:0042542">
    <property type="term" value="P:response to hydrogen peroxide"/>
    <property type="evidence" value="ECO:0007669"/>
    <property type="project" value="UniProtKB-ARBA"/>
</dbReference>
<gene>
    <name evidence="9" type="ORF">Ahy_B02g057536</name>
</gene>
<feature type="compositionally biased region" description="Low complexity" evidence="7">
    <location>
        <begin position="24"/>
        <end position="43"/>
    </location>
</feature>
<dbReference type="Gramene" id="arahy.Tifrunner.gnm2.ann2.Ah12g039700.1">
    <property type="protein sequence ID" value="arahy.Tifrunner.gnm2.ann2.Ah12g039700.1-CDS"/>
    <property type="gene ID" value="arahy.Tifrunner.gnm2.ann2.Ah12g039700"/>
</dbReference>
<evidence type="ECO:0000256" key="4">
    <source>
        <dbReference type="ARBA" id="ARBA00023163"/>
    </source>
</evidence>
<feature type="region of interest" description="Disordered" evidence="7">
    <location>
        <begin position="24"/>
        <end position="44"/>
    </location>
</feature>
<keyword evidence="5" id="KW-0539">Nucleus</keyword>
<keyword evidence="10" id="KW-1185">Reference proteome</keyword>
<dbReference type="Gene3D" id="2.20.25.80">
    <property type="entry name" value="WRKY domain"/>
    <property type="match status" value="1"/>
</dbReference>
<dbReference type="PANTHER" id="PTHR32096">
    <property type="entry name" value="WRKY TRANSCRIPTION FACTOR 30-RELATED-RELATED"/>
    <property type="match status" value="1"/>
</dbReference>
<accession>A0A445AC12</accession>
<dbReference type="SMR" id="A0A445AC12"/>